<sequence>MRSRRRLLTQQLKPPVVDPLALPWRLGQEELQPLHSRHPRFGHRFRSEHPRVGGRTAGQQHARHPNAEHPSVGGTDVGTGSEFQGTDVKGSDLTFAAWVRHERLLRIRLDLAAPACSNISTAAIAAK</sequence>
<dbReference type="Proteomes" id="UP001223072">
    <property type="component" value="Unassembled WGS sequence"/>
</dbReference>
<gene>
    <name evidence="2" type="ORF">QFZ49_008049</name>
</gene>
<dbReference type="RefSeq" id="WP_307631317.1">
    <property type="nucleotide sequence ID" value="NZ_JAUSZS010000009.1"/>
</dbReference>
<accession>A0ABU0S1D9</accession>
<evidence type="ECO:0008006" key="4">
    <source>
        <dbReference type="Google" id="ProtNLM"/>
    </source>
</evidence>
<comment type="caution">
    <text evidence="2">The sequence shown here is derived from an EMBL/GenBank/DDBJ whole genome shotgun (WGS) entry which is preliminary data.</text>
</comment>
<protein>
    <recommendedName>
        <fullName evidence="4">Transposase</fullName>
    </recommendedName>
</protein>
<feature type="compositionally biased region" description="Basic residues" evidence="1">
    <location>
        <begin position="35"/>
        <end position="44"/>
    </location>
</feature>
<evidence type="ECO:0000313" key="3">
    <source>
        <dbReference type="Proteomes" id="UP001223072"/>
    </source>
</evidence>
<keyword evidence="3" id="KW-1185">Reference proteome</keyword>
<evidence type="ECO:0000313" key="2">
    <source>
        <dbReference type="EMBL" id="MDQ0938067.1"/>
    </source>
</evidence>
<reference evidence="2 3" key="1">
    <citation type="submission" date="2023-07" db="EMBL/GenBank/DDBJ databases">
        <title>Comparative genomics of wheat-associated soil bacteria to identify genetic determinants of phenazine resistance.</title>
        <authorList>
            <person name="Mouncey N."/>
        </authorList>
    </citation>
    <scope>NUCLEOTIDE SEQUENCE [LARGE SCALE GENOMIC DNA]</scope>
    <source>
        <strain evidence="2 3">W2I16</strain>
    </source>
</reference>
<name>A0ABU0S1D9_9ACTN</name>
<evidence type="ECO:0000256" key="1">
    <source>
        <dbReference type="SAM" id="MobiDB-lite"/>
    </source>
</evidence>
<dbReference type="EMBL" id="JAUSZS010000009">
    <property type="protein sequence ID" value="MDQ0938067.1"/>
    <property type="molecule type" value="Genomic_DNA"/>
</dbReference>
<organism evidence="2 3">
    <name type="scientific">Streptomyces turgidiscabies</name>
    <dbReference type="NCBI Taxonomy" id="85558"/>
    <lineage>
        <taxon>Bacteria</taxon>
        <taxon>Bacillati</taxon>
        <taxon>Actinomycetota</taxon>
        <taxon>Actinomycetes</taxon>
        <taxon>Kitasatosporales</taxon>
        <taxon>Streptomycetaceae</taxon>
        <taxon>Streptomyces</taxon>
    </lineage>
</organism>
<proteinExistence type="predicted"/>
<feature type="region of interest" description="Disordered" evidence="1">
    <location>
        <begin position="35"/>
        <end position="86"/>
    </location>
</feature>